<protein>
    <submittedName>
        <fullName evidence="1">Baseplate wedge protein</fullName>
    </submittedName>
</protein>
<organism evidence="1">
    <name type="scientific">Phage sp. ctL4h4</name>
    <dbReference type="NCBI Taxonomy" id="2828005"/>
    <lineage>
        <taxon>Viruses</taxon>
    </lineage>
</organism>
<dbReference type="EMBL" id="BK032819">
    <property type="protein sequence ID" value="DAF62030.1"/>
    <property type="molecule type" value="Genomic_DNA"/>
</dbReference>
<accession>A0A8S5TFI8</accession>
<sequence>MQLFKLKNIQFDAILQDIKNFLSKSIGGNTNIGQSSVFGQLLTVISAVAHNIMAYIEDALVEQNKYTAQRKKSIYGLASQSGYQPSAGRAAGVWLQITSKPSNGSGLDVVIFDKSRLICTQNGLYYVITLNSPSITMSSDNATGTQYIYAVQGRMETQRFISTGGDLFAQNIPFVGYIDTQYLKVHINGELWKQSAGLYDMTPDSKEYFVRYNPITGLDVIFGNDIHGRALSQDDVIEISYLLHDGEGGNLEVDNNTFFIFADTLTDTSGEHVDANDIFQISFATKDSVASGSNSESTDVTRQMIGYNSRSLVLADSNNFKNFLSKYSFVGYNRTWAEKGSMVINSMVMQNHKLHMAKGADYFKLKESDFLLNPIQKASIKNAIEKSGRLLAGSSLNMIDIDLAKYALYVYIKLSDSNTSHEHIINQIKQHVGQFMADTSSDSYIPKSDIIKVIKDNVTGVDGVNCYIISEDNEKALMNGEYIDKTYRYNPSLGTFSTITNTIKVYPGDNPLLGLDSHGNILIDKDNQFPVFMGGWNWKTDDGTIVTAEPITIIFEN</sequence>
<evidence type="ECO:0000313" key="1">
    <source>
        <dbReference type="EMBL" id="DAF62030.1"/>
    </source>
</evidence>
<name>A0A8S5TFI8_9VIRU</name>
<proteinExistence type="predicted"/>
<reference evidence="1" key="1">
    <citation type="journal article" date="2021" name="Proc. Natl. Acad. Sci. U.S.A.">
        <title>A Catalog of Tens of Thousands of Viruses from Human Metagenomes Reveals Hidden Associations with Chronic Diseases.</title>
        <authorList>
            <person name="Tisza M.J."/>
            <person name="Buck C.B."/>
        </authorList>
    </citation>
    <scope>NUCLEOTIDE SEQUENCE</scope>
    <source>
        <strain evidence="1">CtL4h4</strain>
    </source>
</reference>